<reference evidence="1 2" key="1">
    <citation type="submission" date="2024-06" db="EMBL/GenBank/DDBJ databases">
        <authorList>
            <person name="Kim D.-U."/>
        </authorList>
    </citation>
    <scope>NUCLEOTIDE SEQUENCE [LARGE SCALE GENOMIC DNA]</scope>
    <source>
        <strain evidence="1 2">KACC15460</strain>
    </source>
</reference>
<organism evidence="1 2">
    <name type="scientific">Mesorhizobium shangrilense</name>
    <dbReference type="NCBI Taxonomy" id="460060"/>
    <lineage>
        <taxon>Bacteria</taxon>
        <taxon>Pseudomonadati</taxon>
        <taxon>Pseudomonadota</taxon>
        <taxon>Alphaproteobacteria</taxon>
        <taxon>Hyphomicrobiales</taxon>
        <taxon>Phyllobacteriaceae</taxon>
        <taxon>Mesorhizobium</taxon>
    </lineage>
</organism>
<gene>
    <name evidence="1" type="ORF">ABVQ20_35515</name>
</gene>
<evidence type="ECO:0000313" key="1">
    <source>
        <dbReference type="EMBL" id="MET2832265.1"/>
    </source>
</evidence>
<proteinExistence type="predicted"/>
<keyword evidence="2" id="KW-1185">Reference proteome</keyword>
<protein>
    <submittedName>
        <fullName evidence="1">Uncharacterized protein</fullName>
    </submittedName>
</protein>
<comment type="caution">
    <text evidence="1">The sequence shown here is derived from an EMBL/GenBank/DDBJ whole genome shotgun (WGS) entry which is preliminary data.</text>
</comment>
<evidence type="ECO:0000313" key="2">
    <source>
        <dbReference type="Proteomes" id="UP001548832"/>
    </source>
</evidence>
<dbReference type="EMBL" id="JBEWSZ010000008">
    <property type="protein sequence ID" value="MET2832265.1"/>
    <property type="molecule type" value="Genomic_DNA"/>
</dbReference>
<dbReference type="RefSeq" id="WP_354464488.1">
    <property type="nucleotide sequence ID" value="NZ_JBEWSZ010000008.1"/>
</dbReference>
<name>A0ABV2DQA8_9HYPH</name>
<dbReference type="Proteomes" id="UP001548832">
    <property type="component" value="Unassembled WGS sequence"/>
</dbReference>
<accession>A0ABV2DQA8</accession>
<sequence>MHDLKTLLFSLEPTDLPKRLAGKKVIVCDYPDGRLADIKGEVRYGDP</sequence>